<dbReference type="Proteomes" id="UP000241890">
    <property type="component" value="Unassembled WGS sequence"/>
</dbReference>
<evidence type="ECO:0000256" key="1">
    <source>
        <dbReference type="ARBA" id="ARBA00022837"/>
    </source>
</evidence>
<dbReference type="OrthoDB" id="26525at2759"/>
<keyword evidence="4" id="KW-0418">Kinase</keyword>
<feature type="domain" description="EF-hand" evidence="3">
    <location>
        <begin position="125"/>
        <end position="160"/>
    </location>
</feature>
<proteinExistence type="predicted"/>
<keyword evidence="1" id="KW-0106">Calcium</keyword>
<feature type="domain" description="EF-hand" evidence="3">
    <location>
        <begin position="89"/>
        <end position="124"/>
    </location>
</feature>
<dbReference type="InParanoid" id="A0A2R5G7K2"/>
<feature type="compositionally biased region" description="Basic and acidic residues" evidence="2">
    <location>
        <begin position="224"/>
        <end position="245"/>
    </location>
</feature>
<dbReference type="Gene3D" id="1.10.238.10">
    <property type="entry name" value="EF-hand"/>
    <property type="match status" value="2"/>
</dbReference>
<evidence type="ECO:0000256" key="2">
    <source>
        <dbReference type="SAM" id="MobiDB-lite"/>
    </source>
</evidence>
<dbReference type="EMBL" id="BEYU01000019">
    <property type="protein sequence ID" value="GBG26309.1"/>
    <property type="molecule type" value="Genomic_DNA"/>
</dbReference>
<dbReference type="GO" id="GO:0005509">
    <property type="term" value="F:calcium ion binding"/>
    <property type="evidence" value="ECO:0007669"/>
    <property type="project" value="InterPro"/>
</dbReference>
<dbReference type="AlphaFoldDB" id="A0A2R5G7K2"/>
<evidence type="ECO:0000259" key="3">
    <source>
        <dbReference type="PROSITE" id="PS50222"/>
    </source>
</evidence>
<dbReference type="PROSITE" id="PS00018">
    <property type="entry name" value="EF_HAND_1"/>
    <property type="match status" value="4"/>
</dbReference>
<feature type="domain" description="EF-hand" evidence="3">
    <location>
        <begin position="187"/>
        <end position="222"/>
    </location>
</feature>
<feature type="domain" description="EF-hand" evidence="3">
    <location>
        <begin position="363"/>
        <end position="398"/>
    </location>
</feature>
<dbReference type="Pfam" id="PF13499">
    <property type="entry name" value="EF-hand_7"/>
    <property type="match status" value="1"/>
</dbReference>
<feature type="region of interest" description="Disordered" evidence="2">
    <location>
        <begin position="291"/>
        <end position="350"/>
    </location>
</feature>
<dbReference type="GO" id="GO:0016301">
    <property type="term" value="F:kinase activity"/>
    <property type="evidence" value="ECO:0007669"/>
    <property type="project" value="UniProtKB-KW"/>
</dbReference>
<dbReference type="SMART" id="SM00054">
    <property type="entry name" value="EFh"/>
    <property type="match status" value="4"/>
</dbReference>
<evidence type="ECO:0000313" key="4">
    <source>
        <dbReference type="EMBL" id="GBG26309.1"/>
    </source>
</evidence>
<dbReference type="InterPro" id="IPR002048">
    <property type="entry name" value="EF_hand_dom"/>
</dbReference>
<dbReference type="PROSITE" id="PS50222">
    <property type="entry name" value="EF_HAND_2"/>
    <property type="match status" value="4"/>
</dbReference>
<accession>A0A2R5G7K2</accession>
<evidence type="ECO:0000313" key="5">
    <source>
        <dbReference type="Proteomes" id="UP000241890"/>
    </source>
</evidence>
<protein>
    <submittedName>
        <fullName evidence="4">Calcium-dependent protein kinase 19</fullName>
    </submittedName>
</protein>
<name>A0A2R5G7K2_9STRA</name>
<dbReference type="Pfam" id="PF13833">
    <property type="entry name" value="EF-hand_8"/>
    <property type="match status" value="1"/>
</dbReference>
<organism evidence="4 5">
    <name type="scientific">Hondaea fermentalgiana</name>
    <dbReference type="NCBI Taxonomy" id="2315210"/>
    <lineage>
        <taxon>Eukaryota</taxon>
        <taxon>Sar</taxon>
        <taxon>Stramenopiles</taxon>
        <taxon>Bigyra</taxon>
        <taxon>Labyrinthulomycetes</taxon>
        <taxon>Thraustochytrida</taxon>
        <taxon>Thraustochytriidae</taxon>
        <taxon>Hondaea</taxon>
    </lineage>
</organism>
<dbReference type="SUPFAM" id="SSF47473">
    <property type="entry name" value="EF-hand"/>
    <property type="match status" value="1"/>
</dbReference>
<keyword evidence="4" id="KW-0808">Transferase</keyword>
<dbReference type="InterPro" id="IPR018247">
    <property type="entry name" value="EF_Hand_1_Ca_BS"/>
</dbReference>
<keyword evidence="5" id="KW-1185">Reference proteome</keyword>
<gene>
    <name evidence="4" type="ORF">FCC1311_025302</name>
</gene>
<feature type="compositionally biased region" description="Basic and acidic residues" evidence="2">
    <location>
        <begin position="297"/>
        <end position="308"/>
    </location>
</feature>
<sequence>MGGTASVAKKTTVAQTHSLERVVRSNSHPEVGSVEYNQKPRKVAYEAQSALEQRVVKTLKEKNKERMQAGRTHNSCVNRVLLNFPKMQKTFRELHRLYDETDTDQSGSLEFNEVEILMHKLNPGISKEVIKEIFVDADVSKDGSVQFKELICCIGLAYILDLIPELADDAEVKSASKIFADTKGVRRVFELATEMFLAFDVSCSGVISYHDMQEALNQSTGEAEMTKDTRASNQRRRDSQARRNSVDPAQLLLAAQKRSGSRRGSFAGLFNKQGSKDKNLLQFDQMVRTSSSGRNMAVHEWKNNKELSESGEIDIESGEVKNPANAPGSGRSAHSGEQEKPVAGPQKVRKTIVRKESTHDELISGFMSAERWKELDLDGSGEITFMEFLVTFVKWVSSLSGDDEDEDDE</sequence>
<feature type="region of interest" description="Disordered" evidence="2">
    <location>
        <begin position="218"/>
        <end position="249"/>
    </location>
</feature>
<comment type="caution">
    <text evidence="4">The sequence shown here is derived from an EMBL/GenBank/DDBJ whole genome shotgun (WGS) entry which is preliminary data.</text>
</comment>
<dbReference type="CDD" id="cd00051">
    <property type="entry name" value="EFh"/>
    <property type="match status" value="1"/>
</dbReference>
<dbReference type="InterPro" id="IPR011992">
    <property type="entry name" value="EF-hand-dom_pair"/>
</dbReference>
<reference evidence="4 5" key="1">
    <citation type="submission" date="2017-12" db="EMBL/GenBank/DDBJ databases">
        <title>Sequencing, de novo assembly and annotation of complete genome of a new Thraustochytrid species, strain FCC1311.</title>
        <authorList>
            <person name="Sedici K."/>
            <person name="Godart F."/>
            <person name="Aiese Cigliano R."/>
            <person name="Sanseverino W."/>
            <person name="Barakat M."/>
            <person name="Ortet P."/>
            <person name="Marechal E."/>
            <person name="Cagnac O."/>
            <person name="Amato A."/>
        </authorList>
    </citation>
    <scope>NUCLEOTIDE SEQUENCE [LARGE SCALE GENOMIC DNA]</scope>
</reference>